<evidence type="ECO:0000256" key="4">
    <source>
        <dbReference type="ARBA" id="ARBA00022490"/>
    </source>
</evidence>
<evidence type="ECO:0000259" key="10">
    <source>
        <dbReference type="Pfam" id="PF00275"/>
    </source>
</evidence>
<dbReference type="NCBIfam" id="TIGR01356">
    <property type="entry name" value="aroA"/>
    <property type="match status" value="1"/>
</dbReference>
<comment type="subunit">
    <text evidence="9">Monomer.</text>
</comment>
<evidence type="ECO:0000256" key="9">
    <source>
        <dbReference type="HAMAP-Rule" id="MF_00210"/>
    </source>
</evidence>
<dbReference type="GO" id="GO:0003866">
    <property type="term" value="F:3-phosphoshikimate 1-carboxyvinyltransferase activity"/>
    <property type="evidence" value="ECO:0007669"/>
    <property type="project" value="UniProtKB-UniRule"/>
</dbReference>
<comment type="similarity">
    <text evidence="3 9">Belongs to the EPSP synthase family.</text>
</comment>
<dbReference type="PANTHER" id="PTHR21090">
    <property type="entry name" value="AROM/DEHYDROQUINATE SYNTHASE"/>
    <property type="match status" value="1"/>
</dbReference>
<dbReference type="Pfam" id="PF00275">
    <property type="entry name" value="EPSP_synthase"/>
    <property type="match status" value="1"/>
</dbReference>
<dbReference type="PIRSF" id="PIRSF000505">
    <property type="entry name" value="EPSPS"/>
    <property type="match status" value="1"/>
</dbReference>
<feature type="binding site" evidence="9">
    <location>
        <position position="315"/>
    </location>
    <ligand>
        <name>3-phosphoshikimate</name>
        <dbReference type="ChEBI" id="CHEBI:145989"/>
    </ligand>
</feature>
<feature type="binding site" evidence="9">
    <location>
        <position position="26"/>
    </location>
    <ligand>
        <name>3-phosphoshikimate</name>
        <dbReference type="ChEBI" id="CHEBI:145989"/>
    </ligand>
</feature>
<gene>
    <name evidence="9 11" type="primary">aroA</name>
    <name evidence="11" type="ORF">CIG75_10875</name>
</gene>
<evidence type="ECO:0000313" key="11">
    <source>
        <dbReference type="EMBL" id="ASS75429.1"/>
    </source>
</evidence>
<dbReference type="HAMAP" id="MF_00210">
    <property type="entry name" value="EPSP_synth"/>
    <property type="match status" value="1"/>
</dbReference>
<dbReference type="PROSITE" id="PS00104">
    <property type="entry name" value="EPSP_SYNTHASE_1"/>
    <property type="match status" value="1"/>
</dbReference>
<dbReference type="KEGG" id="tab:CIG75_10875"/>
<dbReference type="GO" id="GO:0005737">
    <property type="term" value="C:cytoplasm"/>
    <property type="evidence" value="ECO:0007669"/>
    <property type="project" value="UniProtKB-SubCell"/>
</dbReference>
<name>A0A223D0Z5_9BACL</name>
<comment type="pathway">
    <text evidence="2 9">Metabolic intermediate biosynthesis; chorismate biosynthesis; chorismate from D-erythrose 4-phosphate and phosphoenolpyruvate: step 6/7.</text>
</comment>
<protein>
    <recommendedName>
        <fullName evidence="9">3-phosphoshikimate 1-carboxyvinyltransferase</fullName>
        <ecNumber evidence="9">2.5.1.19</ecNumber>
    </recommendedName>
    <alternativeName>
        <fullName evidence="9">5-enolpyruvylshikimate-3-phosphate synthase</fullName>
        <shortName evidence="9">EPSP synthase</shortName>
        <shortName evidence="9">EPSPS</shortName>
    </alternativeName>
</protein>
<keyword evidence="4 9" id="KW-0963">Cytoplasm</keyword>
<dbReference type="SUPFAM" id="SSF55205">
    <property type="entry name" value="EPT/RTPC-like"/>
    <property type="match status" value="1"/>
</dbReference>
<dbReference type="FunFam" id="3.65.10.10:FF:000005">
    <property type="entry name" value="3-phosphoshikimate 1-carboxyvinyltransferase"/>
    <property type="match status" value="1"/>
</dbReference>
<dbReference type="InterPro" id="IPR006264">
    <property type="entry name" value="EPSP_synthase"/>
</dbReference>
<dbReference type="Proteomes" id="UP000214688">
    <property type="component" value="Chromosome"/>
</dbReference>
<keyword evidence="7 9" id="KW-0057">Aromatic amino acid biosynthesis</keyword>
<evidence type="ECO:0000313" key="12">
    <source>
        <dbReference type="Proteomes" id="UP000214688"/>
    </source>
</evidence>
<dbReference type="InterPro" id="IPR023193">
    <property type="entry name" value="EPSP_synthase_CS"/>
</dbReference>
<dbReference type="GO" id="GO:0008652">
    <property type="term" value="P:amino acid biosynthetic process"/>
    <property type="evidence" value="ECO:0007669"/>
    <property type="project" value="UniProtKB-KW"/>
</dbReference>
<comment type="subcellular location">
    <subcellularLocation>
        <location evidence="9">Cytoplasm</location>
    </subcellularLocation>
</comment>
<feature type="binding site" evidence="9">
    <location>
        <position position="169"/>
    </location>
    <ligand>
        <name>phosphoenolpyruvate</name>
        <dbReference type="ChEBI" id="CHEBI:58702"/>
    </ligand>
</feature>
<dbReference type="EMBL" id="CP022657">
    <property type="protein sequence ID" value="ASS75429.1"/>
    <property type="molecule type" value="Genomic_DNA"/>
</dbReference>
<dbReference type="UniPathway" id="UPA00053">
    <property type="reaction ID" value="UER00089"/>
</dbReference>
<evidence type="ECO:0000256" key="5">
    <source>
        <dbReference type="ARBA" id="ARBA00022605"/>
    </source>
</evidence>
<accession>A0A223D0Z5</accession>
<feature type="binding site" evidence="9">
    <location>
        <position position="22"/>
    </location>
    <ligand>
        <name>3-phosphoshikimate</name>
        <dbReference type="ChEBI" id="CHEBI:145989"/>
    </ligand>
</feature>
<dbReference type="OrthoDB" id="9809920at2"/>
<feature type="binding site" evidence="9">
    <location>
        <position position="21"/>
    </location>
    <ligand>
        <name>3-phosphoshikimate</name>
        <dbReference type="ChEBI" id="CHEBI:145989"/>
    </ligand>
</feature>
<evidence type="ECO:0000256" key="6">
    <source>
        <dbReference type="ARBA" id="ARBA00022679"/>
    </source>
</evidence>
<dbReference type="FunFam" id="3.65.10.10:FF:000006">
    <property type="entry name" value="3-phosphoshikimate 1-carboxyvinyltransferase"/>
    <property type="match status" value="1"/>
</dbReference>
<feature type="binding site" evidence="9">
    <location>
        <position position="389"/>
    </location>
    <ligand>
        <name>phosphoenolpyruvate</name>
        <dbReference type="ChEBI" id="CHEBI:58702"/>
    </ligand>
</feature>
<dbReference type="EC" id="2.5.1.19" evidence="9"/>
<feature type="active site" description="Proton acceptor" evidence="9">
    <location>
        <position position="315"/>
    </location>
</feature>
<reference evidence="11 12" key="1">
    <citation type="journal article" date="2015" name="Int. J. Syst. Evol. Microbiol.">
        <title>Tumebacillus algifaecis sp. nov., isolated from decomposing algal scum.</title>
        <authorList>
            <person name="Wu Y.F."/>
            <person name="Zhang B."/>
            <person name="Xing P."/>
            <person name="Wu Q.L."/>
            <person name="Liu S.J."/>
        </authorList>
    </citation>
    <scope>NUCLEOTIDE SEQUENCE [LARGE SCALE GENOMIC DNA]</scope>
    <source>
        <strain evidence="11 12">THMBR28</strain>
    </source>
</reference>
<feature type="domain" description="Enolpyruvate transferase" evidence="10">
    <location>
        <begin position="6"/>
        <end position="422"/>
    </location>
</feature>
<keyword evidence="6 9" id="KW-0808">Transferase</keyword>
<organism evidence="11 12">
    <name type="scientific">Tumebacillus algifaecis</name>
    <dbReference type="NCBI Taxonomy" id="1214604"/>
    <lineage>
        <taxon>Bacteria</taxon>
        <taxon>Bacillati</taxon>
        <taxon>Bacillota</taxon>
        <taxon>Bacilli</taxon>
        <taxon>Bacillales</taxon>
        <taxon>Alicyclobacillaceae</taxon>
        <taxon>Tumebacillus</taxon>
    </lineage>
</organism>
<comment type="function">
    <text evidence="1 9">Catalyzes the transfer of the enolpyruvyl moiety of phosphoenolpyruvate (PEP) to the 5-hydroxyl of shikimate-3-phosphate (S3P) to produce enolpyruvyl shikimate-3-phosphate and inorganic phosphate.</text>
</comment>
<dbReference type="CDD" id="cd01556">
    <property type="entry name" value="EPSP_synthase"/>
    <property type="match status" value="1"/>
</dbReference>
<feature type="binding site" evidence="9">
    <location>
        <position position="169"/>
    </location>
    <ligand>
        <name>3-phosphoshikimate</name>
        <dbReference type="ChEBI" id="CHEBI:145989"/>
    </ligand>
</feature>
<dbReference type="InterPro" id="IPR036968">
    <property type="entry name" value="Enolpyruvate_Tfrase_sf"/>
</dbReference>
<evidence type="ECO:0000256" key="2">
    <source>
        <dbReference type="ARBA" id="ARBA00004811"/>
    </source>
</evidence>
<dbReference type="AlphaFoldDB" id="A0A223D0Z5"/>
<feature type="binding site" evidence="9">
    <location>
        <position position="122"/>
    </location>
    <ligand>
        <name>phosphoenolpyruvate</name>
        <dbReference type="ChEBI" id="CHEBI:58702"/>
    </ligand>
</feature>
<dbReference type="GO" id="GO:0009423">
    <property type="term" value="P:chorismate biosynthetic process"/>
    <property type="evidence" value="ECO:0007669"/>
    <property type="project" value="UniProtKB-UniRule"/>
</dbReference>
<dbReference type="PANTHER" id="PTHR21090:SF5">
    <property type="entry name" value="PENTAFUNCTIONAL AROM POLYPEPTIDE"/>
    <property type="match status" value="1"/>
</dbReference>
<feature type="binding site" evidence="9">
    <location>
        <position position="21"/>
    </location>
    <ligand>
        <name>phosphoenolpyruvate</name>
        <dbReference type="ChEBI" id="CHEBI:58702"/>
    </ligand>
</feature>
<feature type="binding site" evidence="9">
    <location>
        <position position="346"/>
    </location>
    <ligand>
        <name>phosphoenolpyruvate</name>
        <dbReference type="ChEBI" id="CHEBI:58702"/>
    </ligand>
</feature>
<feature type="binding site" evidence="9">
    <location>
        <position position="167"/>
    </location>
    <ligand>
        <name>3-phosphoshikimate</name>
        <dbReference type="ChEBI" id="CHEBI:145989"/>
    </ligand>
</feature>
<keyword evidence="12" id="KW-1185">Reference proteome</keyword>
<evidence type="ECO:0000256" key="1">
    <source>
        <dbReference type="ARBA" id="ARBA00002174"/>
    </source>
</evidence>
<dbReference type="Gene3D" id="3.65.10.10">
    <property type="entry name" value="Enolpyruvate transferase domain"/>
    <property type="match status" value="2"/>
</dbReference>
<dbReference type="GO" id="GO:0009073">
    <property type="term" value="P:aromatic amino acid family biosynthetic process"/>
    <property type="evidence" value="ECO:0007669"/>
    <property type="project" value="UniProtKB-KW"/>
</dbReference>
<proteinExistence type="inferred from homology"/>
<keyword evidence="5 9" id="KW-0028">Amino-acid biosynthesis</keyword>
<evidence type="ECO:0000256" key="3">
    <source>
        <dbReference type="ARBA" id="ARBA00009948"/>
    </source>
</evidence>
<evidence type="ECO:0000256" key="8">
    <source>
        <dbReference type="ARBA" id="ARBA00044633"/>
    </source>
</evidence>
<comment type="catalytic activity">
    <reaction evidence="8">
        <text>3-phosphoshikimate + phosphoenolpyruvate = 5-O-(1-carboxyvinyl)-3-phosphoshikimate + phosphate</text>
        <dbReference type="Rhea" id="RHEA:21256"/>
        <dbReference type="ChEBI" id="CHEBI:43474"/>
        <dbReference type="ChEBI" id="CHEBI:57701"/>
        <dbReference type="ChEBI" id="CHEBI:58702"/>
        <dbReference type="ChEBI" id="CHEBI:145989"/>
        <dbReference type="EC" id="2.5.1.19"/>
    </reaction>
    <physiologicalReaction direction="left-to-right" evidence="8">
        <dbReference type="Rhea" id="RHEA:21257"/>
    </physiologicalReaction>
</comment>
<dbReference type="InterPro" id="IPR001986">
    <property type="entry name" value="Enolpyruvate_Tfrase_dom"/>
</dbReference>
<feature type="binding site" evidence="9">
    <location>
        <position position="94"/>
    </location>
    <ligand>
        <name>phosphoenolpyruvate</name>
        <dbReference type="ChEBI" id="CHEBI:58702"/>
    </ligand>
</feature>
<evidence type="ECO:0000256" key="7">
    <source>
        <dbReference type="ARBA" id="ARBA00023141"/>
    </source>
</evidence>
<dbReference type="InterPro" id="IPR013792">
    <property type="entry name" value="RNA3'P_cycl/enolpyr_Trfase_a/b"/>
</dbReference>
<sequence>MDMVIEPAGRVQGEVEVPGDKSISHRAVMFGALADGVTHVRGFLPGADCLSTIDCFRKMGVAIERLSETELRVTGAGLHGLQEPDDLLDVGNSGTTARLMLGILAGQPFHCTVTGDASIRRRPMGRVTNPLREMGTKIDGREDGRLAPLSVRGGNLRGINYDSPVGSAQVKSAILLAGLFADGSTGVKEPEPSRDHTERMLRAFGVPVFEADGYTSVRGGAKLTATEIEVPGDISSAAFLLVAAAILPGSDLLIRNVGINPTRTGILDVLREMGAQIELLNERVSGDEPIADLRVRAGALRGVTVRGAMIPRLIDEIPVLAVAATQAAGVTEIRDAKELKVKESNRIATTAAELRKFGAQVEELEDGLRIIGGMKLRGGAIVETHHDHRIAMAMAVAALVADGPATIRDWESVDVSFPGFAQLVQNIR</sequence>
<comment type="caution">
    <text evidence="9">Lacks conserved residue(s) required for the propagation of feature annotation.</text>
</comment>
<dbReference type="PROSITE" id="PS00885">
    <property type="entry name" value="EPSP_SYNTHASE_2"/>
    <property type="match status" value="1"/>
</dbReference>
<feature type="binding site" evidence="9">
    <location>
        <position position="342"/>
    </location>
    <ligand>
        <name>3-phosphoshikimate</name>
        <dbReference type="ChEBI" id="CHEBI:145989"/>
    </ligand>
</feature>